<evidence type="ECO:0000313" key="9">
    <source>
        <dbReference type="EMBL" id="KAE9545609.1"/>
    </source>
</evidence>
<evidence type="ECO:0000256" key="3">
    <source>
        <dbReference type="ARBA" id="ARBA00022692"/>
    </source>
</evidence>
<dbReference type="EMBL" id="VYZN01000001">
    <property type="protein sequence ID" value="KAE9545609.1"/>
    <property type="molecule type" value="Genomic_DNA"/>
</dbReference>
<protein>
    <recommendedName>
        <fullName evidence="8">V-type proton ATPase subunit S1/VOA1 transmembrane domain-containing protein</fullName>
    </recommendedName>
</protein>
<comment type="caution">
    <text evidence="9">The sequence shown here is derived from an EMBL/GenBank/DDBJ whole genome shotgun (WGS) entry which is preliminary data.</text>
</comment>
<feature type="chain" id="PRO_5026345000" description="V-type proton ATPase subunit S1/VOA1 transmembrane domain-containing protein" evidence="7">
    <location>
        <begin position="21"/>
        <end position="412"/>
    </location>
</feature>
<dbReference type="PANTHER" id="PTHR12471">
    <property type="entry name" value="VACUOLAR ATP SYNTHASE SUBUNIT S1"/>
    <property type="match status" value="1"/>
</dbReference>
<proteinExistence type="inferred from homology"/>
<comment type="subcellular location">
    <subcellularLocation>
        <location evidence="1">Membrane</location>
        <topology evidence="1">Single-pass membrane protein</topology>
    </subcellularLocation>
</comment>
<dbReference type="GO" id="GO:0030641">
    <property type="term" value="P:regulation of cellular pH"/>
    <property type="evidence" value="ECO:0007669"/>
    <property type="project" value="TreeGrafter"/>
</dbReference>
<feature type="transmembrane region" description="Helical" evidence="6">
    <location>
        <begin position="368"/>
        <end position="389"/>
    </location>
</feature>
<dbReference type="AlphaFoldDB" id="A0A6G0UAG8"/>
<reference evidence="9 10" key="1">
    <citation type="submission" date="2019-08" db="EMBL/GenBank/DDBJ databases">
        <title>The genome of the soybean aphid Biotype 1, its phylome, world population structure and adaptation to the North American continent.</title>
        <authorList>
            <person name="Giordano R."/>
            <person name="Donthu R.K."/>
            <person name="Hernandez A.G."/>
            <person name="Wright C.L."/>
            <person name="Zimin A.V."/>
        </authorList>
    </citation>
    <scope>NUCLEOTIDE SEQUENCE [LARGE SCALE GENOMIC DNA]</scope>
    <source>
        <tissue evidence="9">Whole aphids</tissue>
    </source>
</reference>
<comment type="similarity">
    <text evidence="2">Belongs to the vacuolar ATPase subunit S1 family.</text>
</comment>
<dbReference type="Pfam" id="PF20520">
    <property type="entry name" value="Ac45-VOA1_TM"/>
    <property type="match status" value="1"/>
</dbReference>
<evidence type="ECO:0000256" key="5">
    <source>
        <dbReference type="ARBA" id="ARBA00023136"/>
    </source>
</evidence>
<keyword evidence="5 6" id="KW-0472">Membrane</keyword>
<evidence type="ECO:0000256" key="4">
    <source>
        <dbReference type="ARBA" id="ARBA00022989"/>
    </source>
</evidence>
<dbReference type="InterPro" id="IPR046756">
    <property type="entry name" value="VAS1/VOA1_TM"/>
</dbReference>
<accession>A0A6G0UAG8</accession>
<keyword evidence="7" id="KW-0732">Signal</keyword>
<evidence type="ECO:0000256" key="6">
    <source>
        <dbReference type="SAM" id="Phobius"/>
    </source>
</evidence>
<evidence type="ECO:0000259" key="8">
    <source>
        <dbReference type="Pfam" id="PF20520"/>
    </source>
</evidence>
<dbReference type="GO" id="GO:0001671">
    <property type="term" value="F:ATPase activator activity"/>
    <property type="evidence" value="ECO:0007669"/>
    <property type="project" value="TreeGrafter"/>
</dbReference>
<dbReference type="PANTHER" id="PTHR12471:SF7">
    <property type="entry name" value="V-TYPE PROTON ATPASE SUBUNIT S1"/>
    <property type="match status" value="1"/>
</dbReference>
<feature type="signal peptide" evidence="7">
    <location>
        <begin position="1"/>
        <end position="20"/>
    </location>
</feature>
<dbReference type="InterPro" id="IPR008388">
    <property type="entry name" value="Ac45_acc_su"/>
</dbReference>
<keyword evidence="4 6" id="KW-1133">Transmembrane helix</keyword>
<evidence type="ECO:0000256" key="7">
    <source>
        <dbReference type="SAM" id="SignalP"/>
    </source>
</evidence>
<evidence type="ECO:0000256" key="2">
    <source>
        <dbReference type="ARBA" id="ARBA00009037"/>
    </source>
</evidence>
<keyword evidence="10" id="KW-1185">Reference proteome</keyword>
<evidence type="ECO:0000313" key="10">
    <source>
        <dbReference type="Proteomes" id="UP000475862"/>
    </source>
</evidence>
<dbReference type="OrthoDB" id="9985059at2759"/>
<feature type="domain" description="V-type proton ATPase subunit S1/VOA1 transmembrane" evidence="8">
    <location>
        <begin position="362"/>
        <end position="400"/>
    </location>
</feature>
<gene>
    <name evidence="9" type="ORF">AGLY_001152</name>
</gene>
<sequence length="412" mass="46504">MSYYLILVLGCLSVFSLSSTNEVPTIAISCGNTQLETLPKYQQSMNTLEFKKLLLSLWDEDTKVVMVLENELSLEDFTMKGTDGHSLFKIFEKIEDRRFFPSVDQPEKALEMLSKNGFTVKSYNADTYTNNSGKIIAFADLNENNHDSNDNSRQSILLKHNNDVSKIFTALCTQYTNVVLLFSGKMNPWVEKSEASNAHHLVTRHLMAVNGKSEIFKIVDPKGKSLIYSASYPTVSVNNGPDTPLEPSSSNTNIFLDDSRESLLKVGTTFSVNNTKVTLRFRFERLTFTWELKSIEYEHDDITVLLSPKQQIGAQKGLSYFSAGPVIFSNDSIVLKFDDKFQVQPWLTSESPKFSDPQEQNSFFTPPILAGLFVTAIMLFIVTWGITMIMDIKTMDRFDDPKGKTITINVAE</sequence>
<dbReference type="GO" id="GO:0033176">
    <property type="term" value="C:proton-transporting V-type ATPase complex"/>
    <property type="evidence" value="ECO:0007669"/>
    <property type="project" value="TreeGrafter"/>
</dbReference>
<name>A0A6G0UAG8_APHGL</name>
<dbReference type="Proteomes" id="UP000475862">
    <property type="component" value="Unassembled WGS sequence"/>
</dbReference>
<keyword evidence="3 6" id="KW-0812">Transmembrane</keyword>
<organism evidence="9 10">
    <name type="scientific">Aphis glycines</name>
    <name type="common">Soybean aphid</name>
    <dbReference type="NCBI Taxonomy" id="307491"/>
    <lineage>
        <taxon>Eukaryota</taxon>
        <taxon>Metazoa</taxon>
        <taxon>Ecdysozoa</taxon>
        <taxon>Arthropoda</taxon>
        <taxon>Hexapoda</taxon>
        <taxon>Insecta</taxon>
        <taxon>Pterygota</taxon>
        <taxon>Neoptera</taxon>
        <taxon>Paraneoptera</taxon>
        <taxon>Hemiptera</taxon>
        <taxon>Sternorrhyncha</taxon>
        <taxon>Aphidomorpha</taxon>
        <taxon>Aphidoidea</taxon>
        <taxon>Aphididae</taxon>
        <taxon>Aphidini</taxon>
        <taxon>Aphis</taxon>
        <taxon>Aphis</taxon>
    </lineage>
</organism>
<evidence type="ECO:0000256" key="1">
    <source>
        <dbReference type="ARBA" id="ARBA00004167"/>
    </source>
</evidence>